<comment type="subcellular location">
    <subcellularLocation>
        <location evidence="1">Cell membrane</location>
        <topology evidence="1">Multi-pass membrane protein</topology>
    </subcellularLocation>
</comment>
<feature type="transmembrane region" description="Helical" evidence="5">
    <location>
        <begin position="186"/>
        <end position="207"/>
    </location>
</feature>
<keyword evidence="3" id="KW-1003">Cell membrane</keyword>
<dbReference type="RefSeq" id="WP_103685011.1">
    <property type="nucleotide sequence ID" value="NZ_PQGG01000031.1"/>
</dbReference>
<feature type="transmembrane region" description="Helical" evidence="5">
    <location>
        <begin position="46"/>
        <end position="64"/>
    </location>
</feature>
<dbReference type="AlphaFoldDB" id="A0A2S4HDI3"/>
<accession>A0A2S4HDI3</accession>
<feature type="transmembrane region" description="Helical" evidence="5">
    <location>
        <begin position="219"/>
        <end position="236"/>
    </location>
</feature>
<dbReference type="PANTHER" id="PTHR11040">
    <property type="entry name" value="ZINC/IRON TRANSPORTER"/>
    <property type="match status" value="1"/>
</dbReference>
<proteinExistence type="inferred from homology"/>
<organism evidence="6 7">
    <name type="scientific">Zhongshania marina</name>
    <dbReference type="NCBI Taxonomy" id="2304603"/>
    <lineage>
        <taxon>Bacteria</taxon>
        <taxon>Pseudomonadati</taxon>
        <taxon>Pseudomonadota</taxon>
        <taxon>Gammaproteobacteria</taxon>
        <taxon>Cellvibrionales</taxon>
        <taxon>Spongiibacteraceae</taxon>
        <taxon>Zhongshania</taxon>
    </lineage>
</organism>
<keyword evidence="5" id="KW-1133">Transmembrane helix</keyword>
<keyword evidence="5" id="KW-0812">Transmembrane</keyword>
<sequence length="238" mass="25317">MHGILTIILLTAAAGACIPIGGYIASRTRIQQHWLDEELRHSIISLGAGILLGAVAIVLAPDALEHLNHSPWSILLLLSGGGIFYYLEKYLDIHRRSAPQLTGMLLDYIPESLALGGIAASGADTTLLLAVLIGLQNLPEGFNAFKELTDTGRSANKVLMMMLALVPLGPLFGLAGYTFLGEQNEILGSIMLIASGGILYLIFQDIAPQIPIRKHRGPPLGAVIGFAIAMLGSVLSQY</sequence>
<evidence type="ECO:0000256" key="2">
    <source>
        <dbReference type="ARBA" id="ARBA00006939"/>
    </source>
</evidence>
<dbReference type="EMBL" id="PQGG01000031">
    <property type="protein sequence ID" value="POP52028.1"/>
    <property type="molecule type" value="Genomic_DNA"/>
</dbReference>
<evidence type="ECO:0000313" key="6">
    <source>
        <dbReference type="EMBL" id="POP52028.1"/>
    </source>
</evidence>
<keyword evidence="4" id="KW-0862">Zinc</keyword>
<dbReference type="OrthoDB" id="5766358at2"/>
<dbReference type="Proteomes" id="UP000237222">
    <property type="component" value="Unassembled WGS sequence"/>
</dbReference>
<comment type="caution">
    <text evidence="6">The sequence shown here is derived from an EMBL/GenBank/DDBJ whole genome shotgun (WGS) entry which is preliminary data.</text>
</comment>
<evidence type="ECO:0000256" key="4">
    <source>
        <dbReference type="ARBA" id="ARBA00022833"/>
    </source>
</evidence>
<feature type="transmembrane region" description="Helical" evidence="5">
    <location>
        <begin position="158"/>
        <end position="180"/>
    </location>
</feature>
<feature type="transmembrane region" description="Helical" evidence="5">
    <location>
        <begin position="70"/>
        <end position="87"/>
    </location>
</feature>
<evidence type="ECO:0000256" key="5">
    <source>
        <dbReference type="SAM" id="Phobius"/>
    </source>
</evidence>
<name>A0A2S4HDI3_9GAMM</name>
<evidence type="ECO:0000256" key="1">
    <source>
        <dbReference type="ARBA" id="ARBA00004651"/>
    </source>
</evidence>
<keyword evidence="5" id="KW-0472">Membrane</keyword>
<comment type="similarity">
    <text evidence="2">Belongs to the ZIP transporter (TC 2.A.5) family.</text>
</comment>
<dbReference type="GO" id="GO:0005886">
    <property type="term" value="C:plasma membrane"/>
    <property type="evidence" value="ECO:0007669"/>
    <property type="project" value="UniProtKB-SubCell"/>
</dbReference>
<dbReference type="PANTHER" id="PTHR11040:SF211">
    <property type="entry name" value="ZINC TRANSPORTER ZIP11"/>
    <property type="match status" value="1"/>
</dbReference>
<gene>
    <name evidence="6" type="ORF">C0068_13550</name>
</gene>
<evidence type="ECO:0000313" key="7">
    <source>
        <dbReference type="Proteomes" id="UP000237222"/>
    </source>
</evidence>
<reference evidence="6" key="1">
    <citation type="submission" date="2018-01" db="EMBL/GenBank/DDBJ databases">
        <authorList>
            <person name="Yu X.-D."/>
        </authorList>
    </citation>
    <scope>NUCLEOTIDE SEQUENCE</scope>
    <source>
        <strain evidence="6">ZX-21</strain>
    </source>
</reference>
<protein>
    <submittedName>
        <fullName evidence="6">Divalent cation transporter</fullName>
    </submittedName>
</protein>
<dbReference type="GO" id="GO:0005385">
    <property type="term" value="F:zinc ion transmembrane transporter activity"/>
    <property type="evidence" value="ECO:0007669"/>
    <property type="project" value="TreeGrafter"/>
</dbReference>
<feature type="transmembrane region" description="Helical" evidence="5">
    <location>
        <begin position="6"/>
        <end position="25"/>
    </location>
</feature>
<evidence type="ECO:0000256" key="3">
    <source>
        <dbReference type="ARBA" id="ARBA00022475"/>
    </source>
</evidence>